<accession>A0A6A4USQ8</accession>
<evidence type="ECO:0000256" key="8">
    <source>
        <dbReference type="RuleBase" id="RU000461"/>
    </source>
</evidence>
<keyword evidence="3 7" id="KW-0479">Metal-binding</keyword>
<keyword evidence="11" id="KW-1185">Reference proteome</keyword>
<dbReference type="PANTHER" id="PTHR24300:SF403">
    <property type="entry name" value="CYTOCHROME P450 306A1"/>
    <property type="match status" value="1"/>
</dbReference>
<evidence type="ECO:0000256" key="5">
    <source>
        <dbReference type="ARBA" id="ARBA00023004"/>
    </source>
</evidence>
<keyword evidence="6 8" id="KW-0503">Monooxygenase</keyword>
<dbReference type="GO" id="GO:0005506">
    <property type="term" value="F:iron ion binding"/>
    <property type="evidence" value="ECO:0007669"/>
    <property type="project" value="InterPro"/>
</dbReference>
<evidence type="ECO:0000313" key="10">
    <source>
        <dbReference type="EMBL" id="KAF0286707.1"/>
    </source>
</evidence>
<keyword evidence="9" id="KW-1133">Transmembrane helix</keyword>
<dbReference type="GO" id="GO:0006805">
    <property type="term" value="P:xenobiotic metabolic process"/>
    <property type="evidence" value="ECO:0007669"/>
    <property type="project" value="TreeGrafter"/>
</dbReference>
<dbReference type="PRINTS" id="PR00385">
    <property type="entry name" value="P450"/>
</dbReference>
<dbReference type="InterPro" id="IPR017972">
    <property type="entry name" value="Cyt_P450_CS"/>
</dbReference>
<evidence type="ECO:0000256" key="9">
    <source>
        <dbReference type="SAM" id="Phobius"/>
    </source>
</evidence>
<dbReference type="InterPro" id="IPR001128">
    <property type="entry name" value="Cyt_P450"/>
</dbReference>
<dbReference type="OrthoDB" id="6365766at2759"/>
<dbReference type="EMBL" id="VIIS01002235">
    <property type="protein sequence ID" value="KAF0286707.1"/>
    <property type="molecule type" value="Genomic_DNA"/>
</dbReference>
<evidence type="ECO:0000313" key="11">
    <source>
        <dbReference type="Proteomes" id="UP000440578"/>
    </source>
</evidence>
<keyword evidence="5 7" id="KW-0408">Iron</keyword>
<dbReference type="Pfam" id="PF00067">
    <property type="entry name" value="p450"/>
    <property type="match status" value="1"/>
</dbReference>
<keyword evidence="9" id="KW-0812">Transmembrane</keyword>
<dbReference type="PRINTS" id="PR00463">
    <property type="entry name" value="EP450I"/>
</dbReference>
<dbReference type="InterPro" id="IPR002401">
    <property type="entry name" value="Cyt_P450_E_grp-I"/>
</dbReference>
<dbReference type="Gene3D" id="1.10.630.10">
    <property type="entry name" value="Cytochrome P450"/>
    <property type="match status" value="1"/>
</dbReference>
<feature type="binding site" description="axial binding residue" evidence="7">
    <location>
        <position position="466"/>
    </location>
    <ligand>
        <name>heme</name>
        <dbReference type="ChEBI" id="CHEBI:30413"/>
    </ligand>
    <ligandPart>
        <name>Fe</name>
        <dbReference type="ChEBI" id="CHEBI:18248"/>
    </ligandPart>
</feature>
<comment type="caution">
    <text evidence="10">The sequence shown here is derived from an EMBL/GenBank/DDBJ whole genome shotgun (WGS) entry which is preliminary data.</text>
</comment>
<keyword evidence="7 8" id="KW-0349">Heme</keyword>
<evidence type="ECO:0000256" key="4">
    <source>
        <dbReference type="ARBA" id="ARBA00023002"/>
    </source>
</evidence>
<evidence type="ECO:0000256" key="1">
    <source>
        <dbReference type="ARBA" id="ARBA00001971"/>
    </source>
</evidence>
<dbReference type="GO" id="GO:0016712">
    <property type="term" value="F:oxidoreductase activity, acting on paired donors, with incorporation or reduction of molecular oxygen, reduced flavin or flavoprotein as one donor, and incorporation of one atom of oxygen"/>
    <property type="evidence" value="ECO:0007669"/>
    <property type="project" value="TreeGrafter"/>
</dbReference>
<proteinExistence type="inferred from homology"/>
<keyword evidence="4 8" id="KW-0560">Oxidoreductase</keyword>
<dbReference type="Proteomes" id="UP000440578">
    <property type="component" value="Unassembled WGS sequence"/>
</dbReference>
<evidence type="ECO:0000256" key="7">
    <source>
        <dbReference type="PIRSR" id="PIRSR602401-1"/>
    </source>
</evidence>
<dbReference type="SUPFAM" id="SSF48264">
    <property type="entry name" value="Cytochrome P450"/>
    <property type="match status" value="1"/>
</dbReference>
<evidence type="ECO:0000256" key="2">
    <source>
        <dbReference type="ARBA" id="ARBA00010617"/>
    </source>
</evidence>
<gene>
    <name evidence="10" type="primary">Cyp2j6_3</name>
    <name evidence="10" type="ORF">FJT64_014825</name>
</gene>
<comment type="similarity">
    <text evidence="2 8">Belongs to the cytochrome P450 family.</text>
</comment>
<dbReference type="PANTHER" id="PTHR24300">
    <property type="entry name" value="CYTOCHROME P450 508A4-RELATED"/>
    <property type="match status" value="1"/>
</dbReference>
<reference evidence="10 11" key="1">
    <citation type="submission" date="2019-07" db="EMBL/GenBank/DDBJ databases">
        <title>Draft genome assembly of a fouling barnacle, Amphibalanus amphitrite (Darwin, 1854): The first reference genome for Thecostraca.</title>
        <authorList>
            <person name="Kim W."/>
        </authorList>
    </citation>
    <scope>NUCLEOTIDE SEQUENCE [LARGE SCALE GENOMIC DNA]</scope>
    <source>
        <strain evidence="10">SNU_AA5</strain>
        <tissue evidence="10">Soma without cirri and trophi</tissue>
    </source>
</reference>
<protein>
    <submittedName>
        <fullName evidence="10">Cytochrome P450 2J6</fullName>
    </submittedName>
</protein>
<dbReference type="InterPro" id="IPR036396">
    <property type="entry name" value="Cyt_P450_sf"/>
</dbReference>
<sequence length="522" mass="59455">MKFSGLARSTPLHCCDGGLQGRSPSQRGAQRVSLGFVMFVALLIVTLSVLAAAVYSVFKKDNHPPGPRGLPLIGQALSIDWGHQDRSFTEWSRRYGPILKVTAGWETMIVLSDPDLIREAFNGPMAVARQSSPGFELIYADKGMVFTSGEIWHQTRRFTLFHLRNFGMGRSRSVEIIHDQIKEFMEEVLEPNKGQPRSVDHSLNIAILNILWALVAGEIVSIKDAKLLKIIEKQEEFFKEARLFFLMANVPGLMLLPEWITGINKIRAIFHYPIDQLLLPALESHRRTVDLTGEPRDYIDCLLQEQSRQPELFTDRHLLRCILDLFTAGFDTTASTLRWAFCFLCGHQEVQQRLHDEILRVIGRERPPELADKASMPYTEAFLMETQRLSNIAGIGVAHVSTAEFQLGGYTVPRGAQVISNLTAVHLDGRLFPEPQRFRPERFLDERGQLRPSRALMPFSVGKRSCLGETLARTELFLFVTSVVQRYRLRFPDGFQHDFAINESKPFVKEPSPYQLIPERRW</sequence>
<dbReference type="GO" id="GO:0020037">
    <property type="term" value="F:heme binding"/>
    <property type="evidence" value="ECO:0007669"/>
    <property type="project" value="InterPro"/>
</dbReference>
<evidence type="ECO:0000256" key="6">
    <source>
        <dbReference type="ARBA" id="ARBA00023033"/>
    </source>
</evidence>
<dbReference type="InterPro" id="IPR050182">
    <property type="entry name" value="Cytochrome_P450_fam2"/>
</dbReference>
<dbReference type="GO" id="GO:0008395">
    <property type="term" value="F:steroid hydroxylase activity"/>
    <property type="evidence" value="ECO:0007669"/>
    <property type="project" value="TreeGrafter"/>
</dbReference>
<dbReference type="PROSITE" id="PS00086">
    <property type="entry name" value="CYTOCHROME_P450"/>
    <property type="match status" value="1"/>
</dbReference>
<comment type="cofactor">
    <cofactor evidence="1 7">
        <name>heme</name>
        <dbReference type="ChEBI" id="CHEBI:30413"/>
    </cofactor>
</comment>
<dbReference type="GO" id="GO:0005737">
    <property type="term" value="C:cytoplasm"/>
    <property type="evidence" value="ECO:0007669"/>
    <property type="project" value="TreeGrafter"/>
</dbReference>
<dbReference type="FunFam" id="1.10.630.10:FF:000036">
    <property type="entry name" value="CYtochrome P450 family"/>
    <property type="match status" value="1"/>
</dbReference>
<dbReference type="AlphaFoldDB" id="A0A6A4USQ8"/>
<evidence type="ECO:0000256" key="3">
    <source>
        <dbReference type="ARBA" id="ARBA00022723"/>
    </source>
</evidence>
<name>A0A6A4USQ8_AMPAM</name>
<feature type="transmembrane region" description="Helical" evidence="9">
    <location>
        <begin position="32"/>
        <end position="58"/>
    </location>
</feature>
<organism evidence="10 11">
    <name type="scientific">Amphibalanus amphitrite</name>
    <name type="common">Striped barnacle</name>
    <name type="synonym">Balanus amphitrite</name>
    <dbReference type="NCBI Taxonomy" id="1232801"/>
    <lineage>
        <taxon>Eukaryota</taxon>
        <taxon>Metazoa</taxon>
        <taxon>Ecdysozoa</taxon>
        <taxon>Arthropoda</taxon>
        <taxon>Crustacea</taxon>
        <taxon>Multicrustacea</taxon>
        <taxon>Cirripedia</taxon>
        <taxon>Thoracica</taxon>
        <taxon>Thoracicalcarea</taxon>
        <taxon>Balanomorpha</taxon>
        <taxon>Balanoidea</taxon>
        <taxon>Balanidae</taxon>
        <taxon>Amphibalaninae</taxon>
        <taxon>Amphibalanus</taxon>
    </lineage>
</organism>
<dbReference type="GO" id="GO:0006082">
    <property type="term" value="P:organic acid metabolic process"/>
    <property type="evidence" value="ECO:0007669"/>
    <property type="project" value="TreeGrafter"/>
</dbReference>
<keyword evidence="9" id="KW-0472">Membrane</keyword>